<protein>
    <recommendedName>
        <fullName evidence="4">RING-type domain-containing protein</fullName>
    </recommendedName>
</protein>
<gene>
    <name evidence="2" type="ORF">CC85DRAFT_325106</name>
</gene>
<dbReference type="GeneID" id="28986901"/>
<accession>A0A0J0XXN3</accession>
<dbReference type="OrthoDB" id="2565098at2759"/>
<dbReference type="Gene3D" id="3.30.40.10">
    <property type="entry name" value="Zinc/RING finger domain, C3HC4 (zinc finger)"/>
    <property type="match status" value="1"/>
</dbReference>
<evidence type="ECO:0000313" key="3">
    <source>
        <dbReference type="Proteomes" id="UP000053611"/>
    </source>
</evidence>
<dbReference type="Proteomes" id="UP000053611">
    <property type="component" value="Unassembled WGS sequence"/>
</dbReference>
<proteinExistence type="predicted"/>
<organism evidence="2 3">
    <name type="scientific">Cutaneotrichosporon oleaginosum</name>
    <dbReference type="NCBI Taxonomy" id="879819"/>
    <lineage>
        <taxon>Eukaryota</taxon>
        <taxon>Fungi</taxon>
        <taxon>Dikarya</taxon>
        <taxon>Basidiomycota</taxon>
        <taxon>Agaricomycotina</taxon>
        <taxon>Tremellomycetes</taxon>
        <taxon>Trichosporonales</taxon>
        <taxon>Trichosporonaceae</taxon>
        <taxon>Cutaneotrichosporon</taxon>
    </lineage>
</organism>
<dbReference type="RefSeq" id="XP_018282307.1">
    <property type="nucleotide sequence ID" value="XM_018426298.1"/>
</dbReference>
<dbReference type="EMBL" id="KQ087179">
    <property type="protein sequence ID" value="KLT45816.1"/>
    <property type="molecule type" value="Genomic_DNA"/>
</dbReference>
<evidence type="ECO:0000256" key="1">
    <source>
        <dbReference type="SAM" id="MobiDB-lite"/>
    </source>
</evidence>
<reference evidence="2 3" key="1">
    <citation type="submission" date="2015-03" db="EMBL/GenBank/DDBJ databases">
        <title>Genomics and transcriptomics of the oil-accumulating basidiomycete yeast T. oleaginosus allow insights into substrate utilization and the diverse evolutionary trajectories of mating systems in fungi.</title>
        <authorList>
            <consortium name="DOE Joint Genome Institute"/>
            <person name="Kourist R."/>
            <person name="Kracht O."/>
            <person name="Bracharz F."/>
            <person name="Lipzen A."/>
            <person name="Nolan M."/>
            <person name="Ohm R."/>
            <person name="Grigoriev I."/>
            <person name="Sun S."/>
            <person name="Heitman J."/>
            <person name="Bruck T."/>
            <person name="Nowrousian M."/>
        </authorList>
    </citation>
    <scope>NUCLEOTIDE SEQUENCE [LARGE SCALE GENOMIC DNA]</scope>
    <source>
        <strain evidence="2 3">IBC0246</strain>
    </source>
</reference>
<dbReference type="Pfam" id="PF13920">
    <property type="entry name" value="zf-C3HC4_3"/>
    <property type="match status" value="1"/>
</dbReference>
<feature type="compositionally biased region" description="Low complexity" evidence="1">
    <location>
        <begin position="32"/>
        <end position="57"/>
    </location>
</feature>
<evidence type="ECO:0008006" key="4">
    <source>
        <dbReference type="Google" id="ProtNLM"/>
    </source>
</evidence>
<feature type="region of interest" description="Disordered" evidence="1">
    <location>
        <begin position="15"/>
        <end position="58"/>
    </location>
</feature>
<dbReference type="InterPro" id="IPR013083">
    <property type="entry name" value="Znf_RING/FYVE/PHD"/>
</dbReference>
<name>A0A0J0XXN3_9TREE</name>
<sequence length="216" mass="23421">MSLNLSDLGQELDSIRRTRRGEVQAQPIPIQASDDSSVSPASSLSSRPSPSVPYRSLDPPPDTPAQLCLLCFARAPSAVLLPCCHLNLCYLCAPLFMHKGATESRAIQRVEEEQAARERGDEEERTLGRIPFNVALTRAVKGYPGARRLSIGGYIPPAEGFRGGELRGRDVLQGENAGLKRSREGDGRVVLGAVDRAEAHCLVCRAGVSGWLRVYN</sequence>
<dbReference type="AlphaFoldDB" id="A0A0J0XXN3"/>
<evidence type="ECO:0000313" key="2">
    <source>
        <dbReference type="EMBL" id="KLT45816.1"/>
    </source>
</evidence>
<keyword evidence="3" id="KW-1185">Reference proteome</keyword>